<evidence type="ECO:0000313" key="4">
    <source>
        <dbReference type="Proteomes" id="UP000557688"/>
    </source>
</evidence>
<organism evidence="2 4">
    <name type="scientific">Endobacter medicaginis</name>
    <dbReference type="NCBI Taxonomy" id="1181271"/>
    <lineage>
        <taxon>Bacteria</taxon>
        <taxon>Pseudomonadati</taxon>
        <taxon>Pseudomonadota</taxon>
        <taxon>Alphaproteobacteria</taxon>
        <taxon>Acetobacterales</taxon>
        <taxon>Acetobacteraceae</taxon>
        <taxon>Endobacter</taxon>
    </lineage>
</organism>
<name>A0A839V369_9PROT</name>
<dbReference type="EMBL" id="JACHXV010000022">
    <property type="protein sequence ID" value="MBB3175223.1"/>
    <property type="molecule type" value="Genomic_DNA"/>
</dbReference>
<reference evidence="2 4" key="2">
    <citation type="submission" date="2020-08" db="EMBL/GenBank/DDBJ databases">
        <title>Genomic Encyclopedia of Type Strains, Phase III (KMG-III): the genomes of soil and plant-associated and newly described type strains.</title>
        <authorList>
            <person name="Whitman W."/>
        </authorList>
    </citation>
    <scope>NUCLEOTIDE SEQUENCE [LARGE SCALE GENOMIC DNA]</scope>
    <source>
        <strain evidence="2 4">CECT 8088</strain>
    </source>
</reference>
<comment type="caution">
    <text evidence="2">The sequence shown here is derived from an EMBL/GenBank/DDBJ whole genome shotgun (WGS) entry which is preliminary data.</text>
</comment>
<reference evidence="3 5" key="1">
    <citation type="submission" date="2020-06" db="EMBL/GenBank/DDBJ databases">
        <title>Description of novel acetic acid bacteria.</title>
        <authorList>
            <person name="Sombolestani A."/>
        </authorList>
    </citation>
    <scope>NUCLEOTIDE SEQUENCE [LARGE SCALE GENOMIC DNA]</scope>
    <source>
        <strain evidence="3 5">LMG 26838</strain>
    </source>
</reference>
<dbReference type="Proteomes" id="UP000565205">
    <property type="component" value="Unassembled WGS sequence"/>
</dbReference>
<gene>
    <name evidence="2" type="ORF">FHR90_003077</name>
    <name evidence="3" type="ORF">HUK83_01295</name>
</gene>
<protein>
    <submittedName>
        <fullName evidence="2">Uncharacterized protein</fullName>
    </submittedName>
</protein>
<evidence type="ECO:0000256" key="1">
    <source>
        <dbReference type="SAM" id="Phobius"/>
    </source>
</evidence>
<keyword evidence="1" id="KW-0812">Transmembrane</keyword>
<evidence type="ECO:0000313" key="5">
    <source>
        <dbReference type="Proteomes" id="UP000565205"/>
    </source>
</evidence>
<sequence length="218" mass="22614">MSDDADRLDGLVGDARSALARSVQRANLSGDPLAPVLEAVAESLGAQLALHRASTVHLDTVRRALDAATEEAVARGKLELEANREGIINQLAPQLARLTESQVRVQRTRLTVKAILLTGLAALGTGLAIGVAAYVIGYNGGLTRGLYDRSAVDGAVAAAGPAAETAFVTLLKSNNLPKVLEDCSKASVRQGNRRACMAPLWLDPPEPPQAAPASGKPG</sequence>
<dbReference type="Proteomes" id="UP000557688">
    <property type="component" value="Unassembled WGS sequence"/>
</dbReference>
<dbReference type="RefSeq" id="WP_176621714.1">
    <property type="nucleotide sequence ID" value="NZ_JABXXQ010000007.1"/>
</dbReference>
<keyword evidence="1" id="KW-1133">Transmembrane helix</keyword>
<keyword evidence="4" id="KW-1185">Reference proteome</keyword>
<dbReference type="EMBL" id="JABXXQ010000007">
    <property type="protein sequence ID" value="NVN28984.1"/>
    <property type="molecule type" value="Genomic_DNA"/>
</dbReference>
<feature type="transmembrane region" description="Helical" evidence="1">
    <location>
        <begin position="114"/>
        <end position="136"/>
    </location>
</feature>
<dbReference type="AlphaFoldDB" id="A0A839V369"/>
<keyword evidence="1" id="KW-0472">Membrane</keyword>
<proteinExistence type="predicted"/>
<evidence type="ECO:0000313" key="2">
    <source>
        <dbReference type="EMBL" id="MBB3175223.1"/>
    </source>
</evidence>
<accession>A0A839V369</accession>
<evidence type="ECO:0000313" key="3">
    <source>
        <dbReference type="EMBL" id="NVN28984.1"/>
    </source>
</evidence>